<dbReference type="Proteomes" id="UP000828941">
    <property type="component" value="Chromosome 8"/>
</dbReference>
<gene>
    <name evidence="1" type="ORF">L6164_020235</name>
</gene>
<evidence type="ECO:0000313" key="2">
    <source>
        <dbReference type="Proteomes" id="UP000828941"/>
    </source>
</evidence>
<sequence>MGYVVASLGGAAALIPTVKKKNCQSQCGGSNSTPSTPTPSGGGPYDLLPAALDLMHEHRNAARCVGHLFYNKDAFIAALRSFPGFGTTGDDTTARGSLLLSWLRLLMNPDSPCPPGKQYYGRPPIELTQIVEECNNPGAYCTSQDWPCPPGKQYYGRGPFQLTQSAGRVPGYGVITNIINGGLNSGTVRIHGLRIGSGFIRGTVRYWESARRQLGLQ</sequence>
<protein>
    <submittedName>
        <fullName evidence="1">Uncharacterized protein</fullName>
    </submittedName>
</protein>
<comment type="caution">
    <text evidence="1">The sequence shown here is derived from an EMBL/GenBank/DDBJ whole genome shotgun (WGS) entry which is preliminary data.</text>
</comment>
<proteinExistence type="predicted"/>
<keyword evidence="2" id="KW-1185">Reference proteome</keyword>
<reference evidence="1 2" key="1">
    <citation type="journal article" date="2022" name="DNA Res.">
        <title>Chromosomal-level genome assembly of the orchid tree Bauhinia variegata (Leguminosae; Cercidoideae) supports the allotetraploid origin hypothesis of Bauhinia.</title>
        <authorList>
            <person name="Zhong Y."/>
            <person name="Chen Y."/>
            <person name="Zheng D."/>
            <person name="Pang J."/>
            <person name="Liu Y."/>
            <person name="Luo S."/>
            <person name="Meng S."/>
            <person name="Qian L."/>
            <person name="Wei D."/>
            <person name="Dai S."/>
            <person name="Zhou R."/>
        </authorList>
    </citation>
    <scope>NUCLEOTIDE SEQUENCE [LARGE SCALE GENOMIC DNA]</scope>
    <source>
        <strain evidence="1">BV-YZ2020</strain>
    </source>
</reference>
<name>A0ACB9MUT0_BAUVA</name>
<evidence type="ECO:0000313" key="1">
    <source>
        <dbReference type="EMBL" id="KAI4327818.1"/>
    </source>
</evidence>
<dbReference type="EMBL" id="CM039433">
    <property type="protein sequence ID" value="KAI4327818.1"/>
    <property type="molecule type" value="Genomic_DNA"/>
</dbReference>
<organism evidence="1 2">
    <name type="scientific">Bauhinia variegata</name>
    <name type="common">Purple orchid tree</name>
    <name type="synonym">Phanera variegata</name>
    <dbReference type="NCBI Taxonomy" id="167791"/>
    <lineage>
        <taxon>Eukaryota</taxon>
        <taxon>Viridiplantae</taxon>
        <taxon>Streptophyta</taxon>
        <taxon>Embryophyta</taxon>
        <taxon>Tracheophyta</taxon>
        <taxon>Spermatophyta</taxon>
        <taxon>Magnoliopsida</taxon>
        <taxon>eudicotyledons</taxon>
        <taxon>Gunneridae</taxon>
        <taxon>Pentapetalae</taxon>
        <taxon>rosids</taxon>
        <taxon>fabids</taxon>
        <taxon>Fabales</taxon>
        <taxon>Fabaceae</taxon>
        <taxon>Cercidoideae</taxon>
        <taxon>Cercideae</taxon>
        <taxon>Bauhiniinae</taxon>
        <taxon>Bauhinia</taxon>
    </lineage>
</organism>
<accession>A0ACB9MUT0</accession>